<feature type="domain" description="RimM N-terminal" evidence="6">
    <location>
        <begin position="4"/>
        <end position="84"/>
    </location>
</feature>
<dbReference type="Pfam" id="PF01782">
    <property type="entry name" value="RimM"/>
    <property type="match status" value="1"/>
</dbReference>
<dbReference type="Pfam" id="PF24986">
    <property type="entry name" value="PRC_RimM"/>
    <property type="match status" value="1"/>
</dbReference>
<dbReference type="InterPro" id="IPR011961">
    <property type="entry name" value="RimM"/>
</dbReference>
<comment type="subcellular location">
    <subcellularLocation>
        <location evidence="5">Cytoplasm</location>
    </subcellularLocation>
</comment>
<feature type="domain" description="Ribosome maturation factor RimM PRC barrel" evidence="7">
    <location>
        <begin position="97"/>
        <end position="159"/>
    </location>
</feature>
<evidence type="ECO:0000256" key="3">
    <source>
        <dbReference type="ARBA" id="ARBA00022552"/>
    </source>
</evidence>
<dbReference type="PANTHER" id="PTHR33692">
    <property type="entry name" value="RIBOSOME MATURATION FACTOR RIMM"/>
    <property type="match status" value="1"/>
</dbReference>
<dbReference type="EMBL" id="DROD01000378">
    <property type="protein sequence ID" value="HHJ52629.1"/>
    <property type="molecule type" value="Genomic_DNA"/>
</dbReference>
<evidence type="ECO:0000256" key="1">
    <source>
        <dbReference type="ARBA" id="ARBA00022490"/>
    </source>
</evidence>
<evidence type="ECO:0000313" key="8">
    <source>
        <dbReference type="EMBL" id="HHJ52629.1"/>
    </source>
</evidence>
<comment type="domain">
    <text evidence="5">The PRC barrel domain binds ribosomal protein uS19.</text>
</comment>
<dbReference type="SUPFAM" id="SSF50346">
    <property type="entry name" value="PRC-barrel domain"/>
    <property type="match status" value="1"/>
</dbReference>
<dbReference type="GO" id="GO:0006364">
    <property type="term" value="P:rRNA processing"/>
    <property type="evidence" value="ECO:0007669"/>
    <property type="project" value="UniProtKB-UniRule"/>
</dbReference>
<keyword evidence="1 5" id="KW-0963">Cytoplasm</keyword>
<comment type="function">
    <text evidence="5">An accessory protein needed during the final step in the assembly of 30S ribosomal subunit, possibly for assembly of the head region. Essential for efficient processing of 16S rRNA. May be needed both before and after RbfA during the maturation of 16S rRNA. It has affinity for free ribosomal 30S subunits but not for 70S ribosomes.</text>
</comment>
<dbReference type="AlphaFoldDB" id="A0A7V5UEW7"/>
<organism evidence="8">
    <name type="scientific">Caldithrix abyssi</name>
    <dbReference type="NCBI Taxonomy" id="187145"/>
    <lineage>
        <taxon>Bacteria</taxon>
        <taxon>Pseudomonadati</taxon>
        <taxon>Calditrichota</taxon>
        <taxon>Calditrichia</taxon>
        <taxon>Calditrichales</taxon>
        <taxon>Calditrichaceae</taxon>
        <taxon>Caldithrix</taxon>
    </lineage>
</organism>
<evidence type="ECO:0000259" key="6">
    <source>
        <dbReference type="Pfam" id="PF01782"/>
    </source>
</evidence>
<dbReference type="InterPro" id="IPR056792">
    <property type="entry name" value="PRC_RimM"/>
</dbReference>
<comment type="similarity">
    <text evidence="5">Belongs to the RimM family.</text>
</comment>
<proteinExistence type="inferred from homology"/>
<protein>
    <recommendedName>
        <fullName evidence="5">Ribosome maturation factor RimM</fullName>
    </recommendedName>
</protein>
<dbReference type="PANTHER" id="PTHR33692:SF1">
    <property type="entry name" value="RIBOSOME MATURATION FACTOR RIMM"/>
    <property type="match status" value="1"/>
</dbReference>
<evidence type="ECO:0000256" key="2">
    <source>
        <dbReference type="ARBA" id="ARBA00022517"/>
    </source>
</evidence>
<keyword evidence="2 5" id="KW-0690">Ribosome biogenesis</keyword>
<dbReference type="InterPro" id="IPR011033">
    <property type="entry name" value="PRC_barrel-like_sf"/>
</dbReference>
<comment type="caution">
    <text evidence="8">The sequence shown here is derived from an EMBL/GenBank/DDBJ whole genome shotgun (WGS) entry which is preliminary data.</text>
</comment>
<dbReference type="Gene3D" id="2.30.30.240">
    <property type="entry name" value="PRC-barrel domain"/>
    <property type="match status" value="1"/>
</dbReference>
<dbReference type="GO" id="GO:0005840">
    <property type="term" value="C:ribosome"/>
    <property type="evidence" value="ECO:0007669"/>
    <property type="project" value="InterPro"/>
</dbReference>
<dbReference type="SUPFAM" id="SSF50447">
    <property type="entry name" value="Translation proteins"/>
    <property type="match status" value="1"/>
</dbReference>
<dbReference type="GO" id="GO:0042274">
    <property type="term" value="P:ribosomal small subunit biogenesis"/>
    <property type="evidence" value="ECO:0007669"/>
    <property type="project" value="UniProtKB-UniRule"/>
</dbReference>
<reference evidence="8" key="1">
    <citation type="journal article" date="2020" name="mSystems">
        <title>Genome- and Community-Level Interaction Insights into Carbon Utilization and Element Cycling Functions of Hydrothermarchaeota in Hydrothermal Sediment.</title>
        <authorList>
            <person name="Zhou Z."/>
            <person name="Liu Y."/>
            <person name="Xu W."/>
            <person name="Pan J."/>
            <person name="Luo Z.H."/>
            <person name="Li M."/>
        </authorList>
    </citation>
    <scope>NUCLEOTIDE SEQUENCE [LARGE SCALE GENOMIC DNA]</scope>
    <source>
        <strain evidence="8">HyVt-527</strain>
    </source>
</reference>
<sequence>MYIIGKVLKPKGLKGEVKVEIITSFPDHFETLHTVYRNENDQWIPLGIREARREGAFVFIRFEQVESIEQAEELRNEYLYIPEDELTPLAEDEYYIHDLIGMLVVDEQRNRIGELVQVDTYAGNDVYVIKAPDGKEFLIPAIKDVVKKVDVPNKTMIIHRMEGLID</sequence>
<keyword evidence="3 5" id="KW-0698">rRNA processing</keyword>
<evidence type="ECO:0000259" key="7">
    <source>
        <dbReference type="Pfam" id="PF24986"/>
    </source>
</evidence>
<evidence type="ECO:0000256" key="4">
    <source>
        <dbReference type="ARBA" id="ARBA00023186"/>
    </source>
</evidence>
<gene>
    <name evidence="5 8" type="primary">rimM</name>
    <name evidence="8" type="ORF">ENJ89_05500</name>
</gene>
<name>A0A7V5UEW7_CALAY</name>
<dbReference type="GO" id="GO:0043022">
    <property type="term" value="F:ribosome binding"/>
    <property type="evidence" value="ECO:0007669"/>
    <property type="project" value="InterPro"/>
</dbReference>
<evidence type="ECO:0000256" key="5">
    <source>
        <dbReference type="HAMAP-Rule" id="MF_00014"/>
    </source>
</evidence>
<dbReference type="Gene3D" id="2.40.30.60">
    <property type="entry name" value="RimM"/>
    <property type="match status" value="1"/>
</dbReference>
<dbReference type="InterPro" id="IPR036976">
    <property type="entry name" value="RimM_N_sf"/>
</dbReference>
<dbReference type="GO" id="GO:0005737">
    <property type="term" value="C:cytoplasm"/>
    <property type="evidence" value="ECO:0007669"/>
    <property type="project" value="UniProtKB-SubCell"/>
</dbReference>
<keyword evidence="4 5" id="KW-0143">Chaperone</keyword>
<accession>A0A7V5UEW7</accession>
<dbReference type="HAMAP" id="MF_00014">
    <property type="entry name" value="Ribosome_mat_RimM"/>
    <property type="match status" value="1"/>
</dbReference>
<dbReference type="Proteomes" id="UP000886124">
    <property type="component" value="Unassembled WGS sequence"/>
</dbReference>
<dbReference type="InterPro" id="IPR002676">
    <property type="entry name" value="RimM_N"/>
</dbReference>
<dbReference type="NCBIfam" id="TIGR02273">
    <property type="entry name" value="16S_RimM"/>
    <property type="match status" value="1"/>
</dbReference>
<comment type="subunit">
    <text evidence="5">Binds ribosomal protein uS19.</text>
</comment>
<dbReference type="InterPro" id="IPR009000">
    <property type="entry name" value="Transl_B-barrel_sf"/>
</dbReference>